<name>A0A8J2SY01_9STRA</name>
<feature type="compositionally biased region" description="Basic and acidic residues" evidence="1">
    <location>
        <begin position="165"/>
        <end position="196"/>
    </location>
</feature>
<feature type="compositionally biased region" description="Acidic residues" evidence="1">
    <location>
        <begin position="30"/>
        <end position="50"/>
    </location>
</feature>
<feature type="region of interest" description="Disordered" evidence="1">
    <location>
        <begin position="1"/>
        <end position="250"/>
    </location>
</feature>
<dbReference type="Proteomes" id="UP000789595">
    <property type="component" value="Unassembled WGS sequence"/>
</dbReference>
<sequence>MDSSDEKVDSSEERLSSEEDPVDDPKDADFEVPDDDEEEEEEDEFMEEDEAPPRRRRSLPRGQPEEEEDAPPRRRRSATKLNEDEVDESTEEPPPRRRSSTKLAEDEDEPTEESPPKKRATQLEEDDEPPVPASIRNHNTAPETQVEEPVYTDTGRRKRSAAKKVNYDDSVRDKDFFRAVNKHDADKYPDNGHLSEGDDEILSDDESDSDGPRKATAKKWKEPVEKKKKRGRPRKQDKDEAPPPVLDPSDGAAAMVLRMQKPPYDVLKTPWANRDPEIFATSSTIETVEGRDTWKELLPEMMWVCNEAARRQAVSKNRGARYFDKPLAADYMYDRVALAADEPWGLVCRDNESKQMQGFCMLGTFASWDKTLRWASRDPRAWGVADYDPNCGRRIRVNARHNSDDEFDDADLADISDPRARADEKKLRAYIAAATQAAKSAADLAMAEKRDTDGVLSDALEATACQVCSSDARMTEWPDVLEVSLLGGLGCGGLLLKQCLEQASTRTYTTTNFDNRQDDDDLQATDVETRPVPTYVALQATESAVPFYERHGFRRVGALAKYRDRRDMPELAYRHWNDRIMVSQTHGASHMMALELAKYAGPLEKCDHSQAPKASKPDPADTAFREKAREEVMDVARSAIGCNTNVIGGSGVFRELVVLAQGRAGPWGANDDDLSRSLARVLVVFKSNACGSAKSVLRDEVLGGEDCGFSRRRSSRPRAPKKFEAYEDPDHAPLHMRTQALSVRVRCPVTETPVEVEVPPVEEEEEEPEEELTKEELSCEACRGRHVKHTCGTDPEERKAKKRAQAEARRAKAQKAAERRQAMEEARQAALEAAKPPYATPPELIAVIGTKQSSTRDSTVQIRVKLRAEGLSLVPVALFPKKLKKKARSTHLAGALASVRRKRRESEPPSPRKKPSSKKRALDDDDVQASSPKKMRKPPKDDGDQYEAPPLQPSEVLSDCPSDVEEDILSRPDNGLRIRFKWDAPYGWGEAKIRRNAFKKEVLRDDRGVQVPKERTWLITCEDGEQMLVALNPEFRGTSRRHNWYAARPRSKAPKRRGPPRSR</sequence>
<reference evidence="2" key="1">
    <citation type="submission" date="2021-11" db="EMBL/GenBank/DDBJ databases">
        <authorList>
            <consortium name="Genoscope - CEA"/>
            <person name="William W."/>
        </authorList>
    </citation>
    <scope>NUCLEOTIDE SEQUENCE</scope>
</reference>
<feature type="region of interest" description="Disordered" evidence="1">
    <location>
        <begin position="755"/>
        <end position="776"/>
    </location>
</feature>
<organism evidence="2 3">
    <name type="scientific">Pelagomonas calceolata</name>
    <dbReference type="NCBI Taxonomy" id="35677"/>
    <lineage>
        <taxon>Eukaryota</taxon>
        <taxon>Sar</taxon>
        <taxon>Stramenopiles</taxon>
        <taxon>Ochrophyta</taxon>
        <taxon>Pelagophyceae</taxon>
        <taxon>Pelagomonadales</taxon>
        <taxon>Pelagomonadaceae</taxon>
        <taxon>Pelagomonas</taxon>
    </lineage>
</organism>
<dbReference type="EMBL" id="CAKKNE010000004">
    <property type="protein sequence ID" value="CAH0375004.1"/>
    <property type="molecule type" value="Genomic_DNA"/>
</dbReference>
<comment type="caution">
    <text evidence="2">The sequence shown here is derived from an EMBL/GenBank/DDBJ whole genome shotgun (WGS) entry which is preliminary data.</text>
</comment>
<feature type="region of interest" description="Disordered" evidence="1">
    <location>
        <begin position="1042"/>
        <end position="1063"/>
    </location>
</feature>
<dbReference type="AlphaFoldDB" id="A0A8J2SY01"/>
<evidence type="ECO:0000256" key="1">
    <source>
        <dbReference type="SAM" id="MobiDB-lite"/>
    </source>
</evidence>
<evidence type="ECO:0000313" key="3">
    <source>
        <dbReference type="Proteomes" id="UP000789595"/>
    </source>
</evidence>
<feature type="compositionally biased region" description="Basic and acidic residues" evidence="1">
    <location>
        <begin position="817"/>
        <end position="827"/>
    </location>
</feature>
<dbReference type="Gene3D" id="3.40.630.30">
    <property type="match status" value="1"/>
</dbReference>
<feature type="compositionally biased region" description="Acidic residues" evidence="1">
    <location>
        <begin position="197"/>
        <end position="209"/>
    </location>
</feature>
<proteinExistence type="predicted"/>
<dbReference type="OrthoDB" id="205046at2759"/>
<accession>A0A8J2SY01</accession>
<feature type="region of interest" description="Disordered" evidence="1">
    <location>
        <begin position="817"/>
        <end position="840"/>
    </location>
</feature>
<evidence type="ECO:0000313" key="2">
    <source>
        <dbReference type="EMBL" id="CAH0375004.1"/>
    </source>
</evidence>
<keyword evidence="3" id="KW-1185">Reference proteome</keyword>
<protein>
    <submittedName>
        <fullName evidence="2">Uncharacterized protein</fullName>
    </submittedName>
</protein>
<feature type="compositionally biased region" description="Basic and acidic residues" evidence="1">
    <location>
        <begin position="1"/>
        <end position="29"/>
    </location>
</feature>
<feature type="region of interest" description="Disordered" evidence="1">
    <location>
        <begin position="883"/>
        <end position="968"/>
    </location>
</feature>
<feature type="compositionally biased region" description="Acidic residues" evidence="1">
    <location>
        <begin position="760"/>
        <end position="773"/>
    </location>
</feature>
<gene>
    <name evidence="2" type="ORF">PECAL_4P23190</name>
</gene>